<dbReference type="GO" id="GO:0043565">
    <property type="term" value="F:sequence-specific DNA binding"/>
    <property type="evidence" value="ECO:0007669"/>
    <property type="project" value="TreeGrafter"/>
</dbReference>
<evidence type="ECO:0000256" key="5">
    <source>
        <dbReference type="ARBA" id="ARBA00022691"/>
    </source>
</evidence>
<keyword evidence="5" id="KW-0949">S-adenosyl-L-methionine</keyword>
<dbReference type="SUPFAM" id="SSF53335">
    <property type="entry name" value="S-adenosyl-L-methionine-dependent methyltransferases"/>
    <property type="match status" value="1"/>
</dbReference>
<evidence type="ECO:0000256" key="4">
    <source>
        <dbReference type="ARBA" id="ARBA00022679"/>
    </source>
</evidence>
<proteinExistence type="inferred from homology"/>
<dbReference type="PRINTS" id="PR00505">
    <property type="entry name" value="D12N6MTFRASE"/>
</dbReference>
<dbReference type="InterPro" id="IPR002052">
    <property type="entry name" value="DNA_methylase_N6_adenine_CS"/>
</dbReference>
<evidence type="ECO:0000256" key="1">
    <source>
        <dbReference type="ARBA" id="ARBA00006594"/>
    </source>
</evidence>
<reference evidence="8 9" key="1">
    <citation type="submission" date="2016-10" db="EMBL/GenBank/DDBJ databases">
        <authorList>
            <person name="de Groot N.N."/>
        </authorList>
    </citation>
    <scope>NUCLEOTIDE SEQUENCE [LARGE SCALE GENOMIC DNA]</scope>
    <source>
        <strain evidence="8 9">CGMCC 1.10457</strain>
    </source>
</reference>
<dbReference type="Proteomes" id="UP000199062">
    <property type="component" value="Unassembled WGS sequence"/>
</dbReference>
<dbReference type="InterPro" id="IPR023095">
    <property type="entry name" value="Ade_MeTrfase_dom_2"/>
</dbReference>
<name>A0A1I6K953_9EURY</name>
<dbReference type="Gene3D" id="1.10.1020.10">
    <property type="entry name" value="Adenine-specific Methyltransferase, Domain 2"/>
    <property type="match status" value="1"/>
</dbReference>
<dbReference type="NCBIfam" id="TIGR00571">
    <property type="entry name" value="dam"/>
    <property type="match status" value="1"/>
</dbReference>
<evidence type="ECO:0000256" key="6">
    <source>
        <dbReference type="ARBA" id="ARBA00047942"/>
    </source>
</evidence>
<keyword evidence="9" id="KW-1185">Reference proteome</keyword>
<dbReference type="PANTHER" id="PTHR30481">
    <property type="entry name" value="DNA ADENINE METHYLASE"/>
    <property type="match status" value="1"/>
</dbReference>
<accession>A0A1I6K953</accession>
<keyword evidence="3 8" id="KW-0489">Methyltransferase</keyword>
<dbReference type="InterPro" id="IPR012327">
    <property type="entry name" value="MeTrfase_D12"/>
</dbReference>
<dbReference type="GO" id="GO:0009307">
    <property type="term" value="P:DNA restriction-modification system"/>
    <property type="evidence" value="ECO:0007669"/>
    <property type="project" value="InterPro"/>
</dbReference>
<dbReference type="Pfam" id="PF02086">
    <property type="entry name" value="MethyltransfD12"/>
    <property type="match status" value="1"/>
</dbReference>
<dbReference type="GO" id="GO:0032259">
    <property type="term" value="P:methylation"/>
    <property type="evidence" value="ECO:0007669"/>
    <property type="project" value="UniProtKB-KW"/>
</dbReference>
<evidence type="ECO:0000313" key="8">
    <source>
        <dbReference type="EMBL" id="SFR87736.1"/>
    </source>
</evidence>
<dbReference type="EMBL" id="FOZK01000001">
    <property type="protein sequence ID" value="SFR87736.1"/>
    <property type="molecule type" value="Genomic_DNA"/>
</dbReference>
<dbReference type="InterPro" id="IPR029063">
    <property type="entry name" value="SAM-dependent_MTases_sf"/>
</dbReference>
<dbReference type="GO" id="GO:1904047">
    <property type="term" value="F:S-adenosyl-L-methionine binding"/>
    <property type="evidence" value="ECO:0007669"/>
    <property type="project" value="TreeGrafter"/>
</dbReference>
<dbReference type="GO" id="GO:0006298">
    <property type="term" value="P:mismatch repair"/>
    <property type="evidence" value="ECO:0007669"/>
    <property type="project" value="TreeGrafter"/>
</dbReference>
<evidence type="ECO:0000313" key="9">
    <source>
        <dbReference type="Proteomes" id="UP000199062"/>
    </source>
</evidence>
<dbReference type="AlphaFoldDB" id="A0A1I6K953"/>
<evidence type="ECO:0000256" key="2">
    <source>
        <dbReference type="ARBA" id="ARBA00011900"/>
    </source>
</evidence>
<comment type="similarity">
    <text evidence="1">Belongs to the N(4)/N(6)-methyltransferase family.</text>
</comment>
<dbReference type="PROSITE" id="PS00092">
    <property type="entry name" value="N6_MTASE"/>
    <property type="match status" value="1"/>
</dbReference>
<protein>
    <recommendedName>
        <fullName evidence="2">site-specific DNA-methyltransferase (adenine-specific)</fullName>
        <ecNumber evidence="2">2.1.1.72</ecNumber>
    </recommendedName>
</protein>
<dbReference type="EC" id="2.1.1.72" evidence="2"/>
<keyword evidence="4" id="KW-0808">Transferase</keyword>
<dbReference type="RefSeq" id="WP_089813378.1">
    <property type="nucleotide sequence ID" value="NZ_FOZK01000001.1"/>
</dbReference>
<dbReference type="GO" id="GO:0009007">
    <property type="term" value="F:site-specific DNA-methyltransferase (adenine-specific) activity"/>
    <property type="evidence" value="ECO:0007669"/>
    <property type="project" value="UniProtKB-EC"/>
</dbReference>
<dbReference type="Gene3D" id="3.40.50.150">
    <property type="entry name" value="Vaccinia Virus protein VP39"/>
    <property type="match status" value="1"/>
</dbReference>
<dbReference type="PIRSF" id="PIRSF000398">
    <property type="entry name" value="M_m6A_EcoRV"/>
    <property type="match status" value="1"/>
</dbReference>
<dbReference type="InterPro" id="IPR012263">
    <property type="entry name" value="M_m6A_EcoRV"/>
</dbReference>
<dbReference type="PANTHER" id="PTHR30481:SF3">
    <property type="entry name" value="DNA ADENINE METHYLASE"/>
    <property type="match status" value="1"/>
</dbReference>
<organism evidence="8 9">
    <name type="scientific">Halomicrobium zhouii</name>
    <dbReference type="NCBI Taxonomy" id="767519"/>
    <lineage>
        <taxon>Archaea</taxon>
        <taxon>Methanobacteriati</taxon>
        <taxon>Methanobacteriota</taxon>
        <taxon>Stenosarchaea group</taxon>
        <taxon>Halobacteria</taxon>
        <taxon>Halobacteriales</taxon>
        <taxon>Haloarculaceae</taxon>
        <taxon>Halomicrobium</taxon>
    </lineage>
</organism>
<feature type="region of interest" description="Disordered" evidence="7">
    <location>
        <begin position="81"/>
        <end position="103"/>
    </location>
</feature>
<evidence type="ECO:0000256" key="3">
    <source>
        <dbReference type="ARBA" id="ARBA00022603"/>
    </source>
</evidence>
<evidence type="ECO:0000256" key="7">
    <source>
        <dbReference type="SAM" id="MobiDB-lite"/>
    </source>
</evidence>
<gene>
    <name evidence="8" type="ORF">SAMN05216559_0397</name>
</gene>
<comment type="catalytic activity">
    <reaction evidence="6">
        <text>a 2'-deoxyadenosine in DNA + S-adenosyl-L-methionine = an N(6)-methyl-2'-deoxyadenosine in DNA + S-adenosyl-L-homocysteine + H(+)</text>
        <dbReference type="Rhea" id="RHEA:15197"/>
        <dbReference type="Rhea" id="RHEA-COMP:12418"/>
        <dbReference type="Rhea" id="RHEA-COMP:12419"/>
        <dbReference type="ChEBI" id="CHEBI:15378"/>
        <dbReference type="ChEBI" id="CHEBI:57856"/>
        <dbReference type="ChEBI" id="CHEBI:59789"/>
        <dbReference type="ChEBI" id="CHEBI:90615"/>
        <dbReference type="ChEBI" id="CHEBI:90616"/>
        <dbReference type="EC" id="2.1.1.72"/>
    </reaction>
</comment>
<dbReference type="OrthoDB" id="372040at2157"/>
<sequence length="311" mass="35595">MPKPILKWAGGKRQILAQIRGHFPPEEDINSYHEPFFGGGAIFFRETHKDTASINDVNTRLMNFYEIVRERPGELIEILSGFDHPESEPDTSRPYSKQSESGDKIDNYYYQQRELFNRRPRDLAFDEVEEAALLLYLNRTCFNGLYRENQSGEFNVPCGSYTNPDWVQESRIKKASKALKGVEIYNEDFSYIIDQAKEGDLVYCDPPYDPNGEASTFSEYSSGAFGKEEQERLRDVALKLNDKGVNVVISNAPSVGEIYQAFNEDGFRVSRVGAKRSINSDGESRGEVKEVIITNAIEMRERDTHLTEYTF</sequence>